<comment type="caution">
    <text evidence="1">The sequence shown here is derived from an EMBL/GenBank/DDBJ whole genome shotgun (WGS) entry which is preliminary data.</text>
</comment>
<protein>
    <submittedName>
        <fullName evidence="1">Uncharacterized protein</fullName>
    </submittedName>
</protein>
<dbReference type="AlphaFoldDB" id="A0AAV7N174"/>
<organism evidence="1 2">
    <name type="scientific">Pleurodeles waltl</name>
    <name type="common">Iberian ribbed newt</name>
    <dbReference type="NCBI Taxonomy" id="8319"/>
    <lineage>
        <taxon>Eukaryota</taxon>
        <taxon>Metazoa</taxon>
        <taxon>Chordata</taxon>
        <taxon>Craniata</taxon>
        <taxon>Vertebrata</taxon>
        <taxon>Euteleostomi</taxon>
        <taxon>Amphibia</taxon>
        <taxon>Batrachia</taxon>
        <taxon>Caudata</taxon>
        <taxon>Salamandroidea</taxon>
        <taxon>Salamandridae</taxon>
        <taxon>Pleurodelinae</taxon>
        <taxon>Pleurodeles</taxon>
    </lineage>
</organism>
<proteinExistence type="predicted"/>
<reference evidence="1" key="1">
    <citation type="journal article" date="2022" name="bioRxiv">
        <title>Sequencing and chromosome-scale assembly of the giantPleurodeles waltlgenome.</title>
        <authorList>
            <person name="Brown T."/>
            <person name="Elewa A."/>
            <person name="Iarovenko S."/>
            <person name="Subramanian E."/>
            <person name="Araus A.J."/>
            <person name="Petzold A."/>
            <person name="Susuki M."/>
            <person name="Suzuki K.-i.T."/>
            <person name="Hayashi T."/>
            <person name="Toyoda A."/>
            <person name="Oliveira C."/>
            <person name="Osipova E."/>
            <person name="Leigh N.D."/>
            <person name="Simon A."/>
            <person name="Yun M.H."/>
        </authorList>
    </citation>
    <scope>NUCLEOTIDE SEQUENCE</scope>
    <source>
        <strain evidence="1">20211129_DDA</strain>
        <tissue evidence="1">Liver</tissue>
    </source>
</reference>
<evidence type="ECO:0000313" key="1">
    <source>
        <dbReference type="EMBL" id="KAJ1109044.1"/>
    </source>
</evidence>
<gene>
    <name evidence="1" type="ORF">NDU88_006413</name>
</gene>
<accession>A0AAV7N174</accession>
<dbReference type="Proteomes" id="UP001066276">
    <property type="component" value="Chromosome 9"/>
</dbReference>
<sequence length="108" mass="11780">MAGSILCRQCQANPRSRTGTVRVYQGRLPEQMPMGGPLHTPMIAAECGRTEQEEGAMASGQTHTHAGRTVTCSVMRGRRLLIVRHLCQSEVRCLCHVTLQGQSCSSPM</sequence>
<evidence type="ECO:0000313" key="2">
    <source>
        <dbReference type="Proteomes" id="UP001066276"/>
    </source>
</evidence>
<name>A0AAV7N174_PLEWA</name>
<dbReference type="EMBL" id="JANPWB010000013">
    <property type="protein sequence ID" value="KAJ1109044.1"/>
    <property type="molecule type" value="Genomic_DNA"/>
</dbReference>
<keyword evidence="2" id="KW-1185">Reference proteome</keyword>